<dbReference type="Pfam" id="PF05175">
    <property type="entry name" value="MTS"/>
    <property type="match status" value="1"/>
</dbReference>
<dbReference type="Gene3D" id="3.40.50.150">
    <property type="entry name" value="Vaccinia Virus protein VP39"/>
    <property type="match status" value="1"/>
</dbReference>
<dbReference type="GO" id="GO:0008168">
    <property type="term" value="F:methyltransferase activity"/>
    <property type="evidence" value="ECO:0007669"/>
    <property type="project" value="UniProtKB-KW"/>
</dbReference>
<dbReference type="Proteomes" id="UP001628078">
    <property type="component" value="Unassembled WGS sequence"/>
</dbReference>
<accession>A0ABQ5JNM6</accession>
<evidence type="ECO:0000313" key="2">
    <source>
        <dbReference type="EMBL" id="GKT05149.1"/>
    </source>
</evidence>
<dbReference type="PANTHER" id="PTHR47739">
    <property type="entry name" value="TRNA1(VAL) (ADENINE(37)-N6)-METHYLTRANSFERASE"/>
    <property type="match status" value="1"/>
</dbReference>
<feature type="domain" description="Methyltransferase small" evidence="1">
    <location>
        <begin position="22"/>
        <end position="130"/>
    </location>
</feature>
<keyword evidence="2" id="KW-0489">Methyltransferase</keyword>
<reference evidence="2 3" key="1">
    <citation type="submission" date="2022-03" db="EMBL/GenBank/DDBJ databases">
        <title>Draft genome sequence of Furfurilactobacillus curtus JCM 31185.</title>
        <authorList>
            <person name="Suzuki S."/>
            <person name="Endo A."/>
            <person name="Kajikawa A."/>
        </authorList>
    </citation>
    <scope>NUCLEOTIDE SEQUENCE [LARGE SCALE GENOMIC DNA]</scope>
    <source>
        <strain evidence="2 3">JCM 31185</strain>
    </source>
</reference>
<comment type="caution">
    <text evidence="2">The sequence shown here is derived from an EMBL/GenBank/DDBJ whole genome shotgun (WGS) entry which is preliminary data.</text>
</comment>
<dbReference type="RefSeq" id="WP_407882404.1">
    <property type="nucleotide sequence ID" value="NZ_BQXO01000001.1"/>
</dbReference>
<evidence type="ECO:0000259" key="1">
    <source>
        <dbReference type="Pfam" id="PF05175"/>
    </source>
</evidence>
<name>A0ABQ5JNM6_9LACO</name>
<dbReference type="PANTHER" id="PTHR47739:SF1">
    <property type="entry name" value="TRNA1(VAL) (ADENINE(37)-N6)-METHYLTRANSFERASE"/>
    <property type="match status" value="1"/>
</dbReference>
<evidence type="ECO:0000313" key="3">
    <source>
        <dbReference type="Proteomes" id="UP001628078"/>
    </source>
</evidence>
<dbReference type="InterPro" id="IPR050210">
    <property type="entry name" value="tRNA_Adenine-N(6)_MTase"/>
</dbReference>
<dbReference type="InterPro" id="IPR029063">
    <property type="entry name" value="SAM-dependent_MTases_sf"/>
</dbReference>
<sequence>MEQSELKSGERIDQLYGADISIIQNSAVFSFSLDAVLLADFAQPDRTRRGLTVDLCAGNGAVGLFFSHKTAGAIHLIEIQPKLVDMAQRSVALNQLTEQVTVHHLDLAQATNVIKPDSASVVTCNPPYFPNQPLSQKNPNPHLAIARHEIATTLAQVVETTASLLKMSGHAYFVFRPDRFLEMMTTLTTHRLMPKRVQFVYPKPNRPANMFLVDAIKDGRSGGLTILPPLTVADDAGTYIGHVAQLLYGPEGRRPQHG</sequence>
<dbReference type="SUPFAM" id="SSF53335">
    <property type="entry name" value="S-adenosyl-L-methionine-dependent methyltransferases"/>
    <property type="match status" value="1"/>
</dbReference>
<dbReference type="CDD" id="cd02440">
    <property type="entry name" value="AdoMet_MTases"/>
    <property type="match status" value="1"/>
</dbReference>
<proteinExistence type="predicted"/>
<keyword evidence="2" id="KW-0808">Transferase</keyword>
<dbReference type="InterPro" id="IPR007848">
    <property type="entry name" value="Small_mtfrase_dom"/>
</dbReference>
<dbReference type="GO" id="GO:0032259">
    <property type="term" value="P:methylation"/>
    <property type="evidence" value="ECO:0007669"/>
    <property type="project" value="UniProtKB-KW"/>
</dbReference>
<gene>
    <name evidence="2" type="ORF">JCM31185_04380</name>
</gene>
<dbReference type="EMBL" id="BQXO01000001">
    <property type="protein sequence ID" value="GKT05149.1"/>
    <property type="molecule type" value="Genomic_DNA"/>
</dbReference>
<organism evidence="2 3">
    <name type="scientific">Furfurilactobacillus curtus</name>
    <dbReference type="NCBI Taxonomy" id="1746200"/>
    <lineage>
        <taxon>Bacteria</taxon>
        <taxon>Bacillati</taxon>
        <taxon>Bacillota</taxon>
        <taxon>Bacilli</taxon>
        <taxon>Lactobacillales</taxon>
        <taxon>Lactobacillaceae</taxon>
        <taxon>Furfurilactobacillus</taxon>
    </lineage>
</organism>
<protein>
    <submittedName>
        <fullName evidence="2">Methyltransferase</fullName>
    </submittedName>
</protein>
<keyword evidence="3" id="KW-1185">Reference proteome</keyword>